<organism evidence="3 4">
    <name type="scientific">Amycolatopsis orientalis</name>
    <name type="common">Nocardia orientalis</name>
    <dbReference type="NCBI Taxonomy" id="31958"/>
    <lineage>
        <taxon>Bacteria</taxon>
        <taxon>Bacillati</taxon>
        <taxon>Actinomycetota</taxon>
        <taxon>Actinomycetes</taxon>
        <taxon>Pseudonocardiales</taxon>
        <taxon>Pseudonocardiaceae</taxon>
        <taxon>Amycolatopsis</taxon>
    </lineage>
</organism>
<dbReference type="PANTHER" id="PTHR37291:SF1">
    <property type="entry name" value="TYPE IV METHYL-DIRECTED RESTRICTION ENZYME ECOKMCRB SUBUNIT"/>
    <property type="match status" value="1"/>
</dbReference>
<dbReference type="Gene3D" id="3.40.50.300">
    <property type="entry name" value="P-loop containing nucleotide triphosphate hydrolases"/>
    <property type="match status" value="1"/>
</dbReference>
<dbReference type="InterPro" id="IPR003593">
    <property type="entry name" value="AAA+_ATPase"/>
</dbReference>
<dbReference type="InterPro" id="IPR027417">
    <property type="entry name" value="P-loop_NTPase"/>
</dbReference>
<dbReference type="Pfam" id="PF07728">
    <property type="entry name" value="AAA_5"/>
    <property type="match status" value="1"/>
</dbReference>
<evidence type="ECO:0000256" key="1">
    <source>
        <dbReference type="SAM" id="MobiDB-lite"/>
    </source>
</evidence>
<dbReference type="PANTHER" id="PTHR37291">
    <property type="entry name" value="5-METHYLCYTOSINE-SPECIFIC RESTRICTION ENZYME B"/>
    <property type="match status" value="1"/>
</dbReference>
<evidence type="ECO:0000313" key="3">
    <source>
        <dbReference type="EMBL" id="ANN19533.1"/>
    </source>
</evidence>
<dbReference type="GO" id="GO:0005524">
    <property type="term" value="F:ATP binding"/>
    <property type="evidence" value="ECO:0007669"/>
    <property type="project" value="InterPro"/>
</dbReference>
<dbReference type="REBASE" id="114684">
    <property type="entry name" value="Aor66McrBCP"/>
</dbReference>
<accession>A0A193C591</accession>
<evidence type="ECO:0000313" key="4">
    <source>
        <dbReference type="Proteomes" id="UP000093695"/>
    </source>
</evidence>
<dbReference type="KEGG" id="aori:SD37_30545"/>
<sequence length="727" mass="82010">MGTEQRSLELIKEAARAILEPALSDGSSAIDPDVKAWLPEVARDLHVRIVRPPDAGAGSFREKLKVQLRGTSRATHLLAAELMYLHVLPLTNVRPAVKLDRITEVLSWLTPQPPLPEPLRLALDTPGAFSGGTGFNVQIWRQIGWLLEFVQHWWALRDDVRTEAFSDPWKFRTAVASMVTDQPGIRNSLLYLAFPDTFLPIVSQDNKRAIRDAFSHFLGLPSGQDPLSVDRDLFAIHQIHTKQDETANYYREPYVSQWRKLAGNGARAWLVRPRDGGRELLEQWLDSGFVSIAGPRFGELAGEPSRADVHAAVEENYQHLDYVQRLSLTTDYYSFLRVLKADDHVIAVDGDRVYFGVVTGGARYSDEPTPRLTCPVAWSSEDGITFEGGEPFSKHATHQGVVVDITAALDSIKEYTRSLVGSEEPERDPHSMSPRSRTLPPPSDGLISRVHGDRGWLQDVIELLEDRRQIVLYGPPGTGKTYIARELAHHLTGADAVRVVQFHPSYAYEDFFEGYRPAKAQDGSVGFELQPGPLRQIVAEAITEPHRPYVLIVDEINRANLAKVFGELYYLLEYRGEMVRLQYSPQESFCLPHNLYFIGTMNTADRSIALVDTALRRRFAFVELHPDDIPVRDLLRRWLAVRGETGDDRPGLLAALNAEIGDEDRDFKIGPAYLMTPDAERADGLRRIWEFSILPLLEEHYYGRLDRQEVRSRFGLDAIRLRAGESS</sequence>
<gene>
    <name evidence="3" type="ORF">SD37_30545</name>
</gene>
<dbReference type="EMBL" id="CP016174">
    <property type="protein sequence ID" value="ANN19533.1"/>
    <property type="molecule type" value="Genomic_DNA"/>
</dbReference>
<dbReference type="GO" id="GO:0016887">
    <property type="term" value="F:ATP hydrolysis activity"/>
    <property type="evidence" value="ECO:0007669"/>
    <property type="project" value="InterPro"/>
</dbReference>
<feature type="region of interest" description="Disordered" evidence="1">
    <location>
        <begin position="418"/>
        <end position="445"/>
    </location>
</feature>
<dbReference type="CDD" id="cd00009">
    <property type="entry name" value="AAA"/>
    <property type="match status" value="1"/>
</dbReference>
<dbReference type="InterPro" id="IPR052934">
    <property type="entry name" value="Methyl-DNA_Rec/Restrict_Enz"/>
</dbReference>
<reference evidence="3 4" key="1">
    <citation type="journal article" date="2015" name="Genome Announc.">
        <title>Draft Genome Sequence of Norvancomycin-Producing Strain Amycolatopsis orientalis CPCC200066.</title>
        <authorList>
            <person name="Lei X."/>
            <person name="Yuan F."/>
            <person name="Shi Y."/>
            <person name="Li X."/>
            <person name="Wang L."/>
            <person name="Hong B."/>
        </authorList>
    </citation>
    <scope>NUCLEOTIDE SEQUENCE [LARGE SCALE GENOMIC DNA]</scope>
    <source>
        <strain evidence="3 4">B-37</strain>
    </source>
</reference>
<dbReference type="STRING" id="31958.SD37_30545"/>
<keyword evidence="4" id="KW-1185">Reference proteome</keyword>
<evidence type="ECO:0000259" key="2">
    <source>
        <dbReference type="SMART" id="SM00382"/>
    </source>
</evidence>
<protein>
    <recommendedName>
        <fullName evidence="2">AAA+ ATPase domain-containing protein</fullName>
    </recommendedName>
</protein>
<dbReference type="SUPFAM" id="SSF52540">
    <property type="entry name" value="P-loop containing nucleoside triphosphate hydrolases"/>
    <property type="match status" value="1"/>
</dbReference>
<dbReference type="AlphaFoldDB" id="A0A193C591"/>
<proteinExistence type="predicted"/>
<feature type="domain" description="AAA+ ATPase" evidence="2">
    <location>
        <begin position="466"/>
        <end position="630"/>
    </location>
</feature>
<dbReference type="InterPro" id="IPR011704">
    <property type="entry name" value="ATPase_dyneun-rel_AAA"/>
</dbReference>
<dbReference type="SMART" id="SM00382">
    <property type="entry name" value="AAA"/>
    <property type="match status" value="1"/>
</dbReference>
<name>A0A193C591_AMYOR</name>
<dbReference type="RefSeq" id="WP_044855558.1">
    <property type="nucleotide sequence ID" value="NZ_CP016174.1"/>
</dbReference>
<dbReference type="Proteomes" id="UP000093695">
    <property type="component" value="Chromosome"/>
</dbReference>